<dbReference type="PANTHER" id="PTHR23137">
    <property type="entry name" value="VESICLE TRANSPORT PROTEIN-RELATED"/>
    <property type="match status" value="1"/>
</dbReference>
<evidence type="ECO:0000256" key="4">
    <source>
        <dbReference type="ARBA" id="ARBA00022927"/>
    </source>
</evidence>
<reference evidence="9" key="1">
    <citation type="submission" date="2023-03" db="EMBL/GenBank/DDBJ databases">
        <title>Mating type loci evolution in Malassezia.</title>
        <authorList>
            <person name="Coelho M.A."/>
        </authorList>
    </citation>
    <scope>NUCLEOTIDE SEQUENCE</scope>
    <source>
        <strain evidence="9">CBS 9431</strain>
    </source>
</reference>
<keyword evidence="4 8" id="KW-0653">Protein transport</keyword>
<keyword evidence="5 8" id="KW-1133">Transmembrane helix</keyword>
<dbReference type="GeneID" id="85224819"/>
<protein>
    <recommendedName>
        <fullName evidence="8">Protein transport protein SFT2</fullName>
    </recommendedName>
</protein>
<keyword evidence="10" id="KW-1185">Reference proteome</keyword>
<keyword evidence="3 8" id="KW-0812">Transmembrane</keyword>
<comment type="similarity">
    <text evidence="7 8">Belongs to the SFT2 family.</text>
</comment>
<evidence type="ECO:0000256" key="3">
    <source>
        <dbReference type="ARBA" id="ARBA00022692"/>
    </source>
</evidence>
<dbReference type="InterPro" id="IPR011691">
    <property type="entry name" value="Vesicle_transpt_SFT2"/>
</dbReference>
<feature type="transmembrane region" description="Helical" evidence="8">
    <location>
        <begin position="63"/>
        <end position="84"/>
    </location>
</feature>
<comment type="function">
    <text evidence="8">Nonessential protein required for the fusion of transport vesicles derived from the endocytic pathway with the Golgi complex.</text>
</comment>
<gene>
    <name evidence="9" type="ORF">MJAP1_001170</name>
</gene>
<evidence type="ECO:0000256" key="5">
    <source>
        <dbReference type="ARBA" id="ARBA00022989"/>
    </source>
</evidence>
<dbReference type="GO" id="GO:0015031">
    <property type="term" value="P:protein transport"/>
    <property type="evidence" value="ECO:0007669"/>
    <property type="project" value="UniProtKB-KW"/>
</dbReference>
<feature type="transmembrane region" description="Helical" evidence="8">
    <location>
        <begin position="96"/>
        <end position="118"/>
    </location>
</feature>
<evidence type="ECO:0000256" key="8">
    <source>
        <dbReference type="RuleBase" id="RU363111"/>
    </source>
</evidence>
<accession>A0AAF0JES3</accession>
<sequence>MNYASGLPGWTWGRDTAPPAPPAESNGLLSYLNSGLSGYVPLRSSERSNEEEAYLSLSHWERFLGFLACLAGSGICFLFSFFFLAPPILALRPHKFALAFTLGNVLFMVGFAVLSGPMAQLRHLMSQGRLPFSVAYVSSMIGTLYFALGPRWRLVTFLFALIQLVALLFYLAAYFPGGVTTLRYAGSMLARGGSSLLPL</sequence>
<keyword evidence="2 8" id="KW-0813">Transport</keyword>
<dbReference type="PANTHER" id="PTHR23137:SF36">
    <property type="entry name" value="VESICLE TRANSPORT PROTEIN SFT2C"/>
    <property type="match status" value="1"/>
</dbReference>
<evidence type="ECO:0000256" key="1">
    <source>
        <dbReference type="ARBA" id="ARBA00004141"/>
    </source>
</evidence>
<dbReference type="EMBL" id="CP119959">
    <property type="protein sequence ID" value="WFD38221.1"/>
    <property type="molecule type" value="Genomic_DNA"/>
</dbReference>
<evidence type="ECO:0000313" key="10">
    <source>
        <dbReference type="Proteomes" id="UP001217754"/>
    </source>
</evidence>
<keyword evidence="6 8" id="KW-0472">Membrane</keyword>
<dbReference type="GO" id="GO:0000139">
    <property type="term" value="C:Golgi membrane"/>
    <property type="evidence" value="ECO:0007669"/>
    <property type="project" value="UniProtKB-SubCell"/>
</dbReference>
<feature type="transmembrane region" description="Helical" evidence="8">
    <location>
        <begin position="155"/>
        <end position="175"/>
    </location>
</feature>
<dbReference type="GO" id="GO:0016192">
    <property type="term" value="P:vesicle-mediated transport"/>
    <property type="evidence" value="ECO:0007669"/>
    <property type="project" value="InterPro"/>
</dbReference>
<evidence type="ECO:0000313" key="9">
    <source>
        <dbReference type="EMBL" id="WFD38221.1"/>
    </source>
</evidence>
<organism evidence="9 10">
    <name type="scientific">Malassezia japonica</name>
    <dbReference type="NCBI Taxonomy" id="223818"/>
    <lineage>
        <taxon>Eukaryota</taxon>
        <taxon>Fungi</taxon>
        <taxon>Dikarya</taxon>
        <taxon>Basidiomycota</taxon>
        <taxon>Ustilaginomycotina</taxon>
        <taxon>Malasseziomycetes</taxon>
        <taxon>Malasseziales</taxon>
        <taxon>Malasseziaceae</taxon>
        <taxon>Malassezia</taxon>
    </lineage>
</organism>
<proteinExistence type="inferred from homology"/>
<name>A0AAF0JES3_9BASI</name>
<comment type="subcellular location">
    <subcellularLocation>
        <location evidence="8">Golgi apparatus membrane</location>
        <topology evidence="8">Multi-pass membrane protein</topology>
    </subcellularLocation>
    <subcellularLocation>
        <location evidence="1">Membrane</location>
        <topology evidence="1">Multi-pass membrane protein</topology>
    </subcellularLocation>
</comment>
<dbReference type="RefSeq" id="XP_060121118.1">
    <property type="nucleotide sequence ID" value="XM_060265135.1"/>
</dbReference>
<evidence type="ECO:0000256" key="2">
    <source>
        <dbReference type="ARBA" id="ARBA00022448"/>
    </source>
</evidence>
<feature type="transmembrane region" description="Helical" evidence="8">
    <location>
        <begin position="130"/>
        <end position="148"/>
    </location>
</feature>
<evidence type="ECO:0000256" key="7">
    <source>
        <dbReference type="ARBA" id="ARBA00025800"/>
    </source>
</evidence>
<keyword evidence="8" id="KW-0333">Golgi apparatus</keyword>
<evidence type="ECO:0000256" key="6">
    <source>
        <dbReference type="ARBA" id="ARBA00023136"/>
    </source>
</evidence>
<dbReference type="AlphaFoldDB" id="A0AAF0JES3"/>
<dbReference type="InterPro" id="IPR007305">
    <property type="entry name" value="Vesicle_transpt_Got1/SFT2"/>
</dbReference>
<dbReference type="Proteomes" id="UP001217754">
    <property type="component" value="Chromosome 2"/>
</dbReference>
<dbReference type="Pfam" id="PF04178">
    <property type="entry name" value="Got1"/>
    <property type="match status" value="1"/>
</dbReference>